<keyword evidence="1" id="KW-0472">Membrane</keyword>
<gene>
    <name evidence="2" type="ORF">SAMN04488109_4568</name>
</gene>
<organism evidence="2 3">
    <name type="scientific">Chryseolinea serpens</name>
    <dbReference type="NCBI Taxonomy" id="947013"/>
    <lineage>
        <taxon>Bacteria</taxon>
        <taxon>Pseudomonadati</taxon>
        <taxon>Bacteroidota</taxon>
        <taxon>Cytophagia</taxon>
        <taxon>Cytophagales</taxon>
        <taxon>Fulvivirgaceae</taxon>
        <taxon>Chryseolinea</taxon>
    </lineage>
</organism>
<dbReference type="STRING" id="947013.SAMN04488109_4568"/>
<keyword evidence="3" id="KW-1185">Reference proteome</keyword>
<feature type="transmembrane region" description="Helical" evidence="1">
    <location>
        <begin position="72"/>
        <end position="90"/>
    </location>
</feature>
<dbReference type="Proteomes" id="UP000184212">
    <property type="component" value="Unassembled WGS sequence"/>
</dbReference>
<feature type="transmembrane region" description="Helical" evidence="1">
    <location>
        <begin position="41"/>
        <end position="60"/>
    </location>
</feature>
<accession>A0A1M5UAX5</accession>
<feature type="transmembrane region" description="Helical" evidence="1">
    <location>
        <begin position="12"/>
        <end position="29"/>
    </location>
</feature>
<dbReference type="AlphaFoldDB" id="A0A1M5UAX5"/>
<evidence type="ECO:0000313" key="2">
    <source>
        <dbReference type="EMBL" id="SHH60172.1"/>
    </source>
</evidence>
<keyword evidence="1" id="KW-1133">Transmembrane helix</keyword>
<sequence length="91" mass="10076">MNMKKRNSSKPVIPLLYYLVVGAVLAYLFRHGGSEHDGWLGLMIFRTAFLLSSILLFYTLSKAIKGDQASTLAAMVHAIALFSSIVRLAFL</sequence>
<name>A0A1M5UAX5_9BACT</name>
<dbReference type="EMBL" id="FQWQ01000003">
    <property type="protein sequence ID" value="SHH60172.1"/>
    <property type="molecule type" value="Genomic_DNA"/>
</dbReference>
<protein>
    <submittedName>
        <fullName evidence="2">Uncharacterized protein</fullName>
    </submittedName>
</protein>
<proteinExistence type="predicted"/>
<keyword evidence="1" id="KW-0812">Transmembrane</keyword>
<reference evidence="2 3" key="1">
    <citation type="submission" date="2016-11" db="EMBL/GenBank/DDBJ databases">
        <authorList>
            <person name="Jaros S."/>
            <person name="Januszkiewicz K."/>
            <person name="Wedrychowicz H."/>
        </authorList>
    </citation>
    <scope>NUCLEOTIDE SEQUENCE [LARGE SCALE GENOMIC DNA]</scope>
    <source>
        <strain evidence="2 3">DSM 24574</strain>
    </source>
</reference>
<evidence type="ECO:0000256" key="1">
    <source>
        <dbReference type="SAM" id="Phobius"/>
    </source>
</evidence>
<evidence type="ECO:0000313" key="3">
    <source>
        <dbReference type="Proteomes" id="UP000184212"/>
    </source>
</evidence>